<evidence type="ECO:0000313" key="4">
    <source>
        <dbReference type="Proteomes" id="UP000499080"/>
    </source>
</evidence>
<accession>A0A4Y2UKV5</accession>
<protein>
    <submittedName>
        <fullName evidence="2">Uncharacterized protein</fullName>
    </submittedName>
</protein>
<evidence type="ECO:0000313" key="3">
    <source>
        <dbReference type="EMBL" id="GBO13297.1"/>
    </source>
</evidence>
<dbReference type="EMBL" id="BGPR01037637">
    <property type="protein sequence ID" value="GBO13293.1"/>
    <property type="molecule type" value="Genomic_DNA"/>
</dbReference>
<organism evidence="2 4">
    <name type="scientific">Araneus ventricosus</name>
    <name type="common">Orbweaver spider</name>
    <name type="synonym">Epeira ventricosa</name>
    <dbReference type="NCBI Taxonomy" id="182803"/>
    <lineage>
        <taxon>Eukaryota</taxon>
        <taxon>Metazoa</taxon>
        <taxon>Ecdysozoa</taxon>
        <taxon>Arthropoda</taxon>
        <taxon>Chelicerata</taxon>
        <taxon>Arachnida</taxon>
        <taxon>Araneae</taxon>
        <taxon>Araneomorphae</taxon>
        <taxon>Entelegynae</taxon>
        <taxon>Araneoidea</taxon>
        <taxon>Araneidae</taxon>
        <taxon>Araneus</taxon>
    </lineage>
</organism>
<evidence type="ECO:0000313" key="2">
    <source>
        <dbReference type="EMBL" id="GBO13293.1"/>
    </source>
</evidence>
<name>A0A4Y2UKV5_ARAVE</name>
<sequence>MFAPYTHRTIFVTLVSEVGQFCMVNTRSQTKMAANSDLFALLAELKKSVEQGDERMEKIIGKGQEEMKKGQEEMKKGQEEMKNTMD</sequence>
<comment type="caution">
    <text evidence="2">The sequence shown here is derived from an EMBL/GenBank/DDBJ whole genome shotgun (WGS) entry which is preliminary data.</text>
</comment>
<reference evidence="2 4" key="1">
    <citation type="journal article" date="2019" name="Sci. Rep.">
        <title>Orb-weaving spider Araneus ventricosus genome elucidates the spidroin gene catalogue.</title>
        <authorList>
            <person name="Kono N."/>
            <person name="Nakamura H."/>
            <person name="Ohtoshi R."/>
            <person name="Moran D.A.P."/>
            <person name="Shinohara A."/>
            <person name="Yoshida Y."/>
            <person name="Fujiwara M."/>
            <person name="Mori M."/>
            <person name="Tomita M."/>
            <person name="Arakawa K."/>
        </authorList>
    </citation>
    <scope>NUCLEOTIDE SEQUENCE [LARGE SCALE GENOMIC DNA]</scope>
</reference>
<proteinExistence type="predicted"/>
<gene>
    <name evidence="3" type="ORF">AVEN_174493_1</name>
    <name evidence="2" type="ORF">AVEN_231767_1</name>
</gene>
<dbReference type="EMBL" id="BGPR01037639">
    <property type="protein sequence ID" value="GBO13297.1"/>
    <property type="molecule type" value="Genomic_DNA"/>
</dbReference>
<keyword evidence="4" id="KW-1185">Reference proteome</keyword>
<feature type="region of interest" description="Disordered" evidence="1">
    <location>
        <begin position="59"/>
        <end position="86"/>
    </location>
</feature>
<dbReference type="Proteomes" id="UP000499080">
    <property type="component" value="Unassembled WGS sequence"/>
</dbReference>
<evidence type="ECO:0000256" key="1">
    <source>
        <dbReference type="SAM" id="MobiDB-lite"/>
    </source>
</evidence>
<dbReference type="AlphaFoldDB" id="A0A4Y2UKV5"/>